<dbReference type="RefSeq" id="WP_417922483.1">
    <property type="nucleotide sequence ID" value="NZ_JBHSFS010000002.1"/>
</dbReference>
<keyword evidence="2" id="KW-1185">Reference proteome</keyword>
<name>A0ABV9BEW3_9ACTN</name>
<gene>
    <name evidence="1" type="ORF">ACFPEN_06430</name>
</gene>
<organism evidence="1 2">
    <name type="scientific">Streptomyces ehimensis</name>
    <dbReference type="NCBI Taxonomy" id="68195"/>
    <lineage>
        <taxon>Bacteria</taxon>
        <taxon>Bacillati</taxon>
        <taxon>Actinomycetota</taxon>
        <taxon>Actinomycetes</taxon>
        <taxon>Kitasatosporales</taxon>
        <taxon>Streptomycetaceae</taxon>
        <taxon>Streptomyces</taxon>
    </lineage>
</organism>
<protein>
    <submittedName>
        <fullName evidence="1">Uncharacterized protein</fullName>
    </submittedName>
</protein>
<reference evidence="2" key="1">
    <citation type="journal article" date="2019" name="Int. J. Syst. Evol. Microbiol.">
        <title>The Global Catalogue of Microorganisms (GCM) 10K type strain sequencing project: providing services to taxonomists for standard genome sequencing and annotation.</title>
        <authorList>
            <consortium name="The Broad Institute Genomics Platform"/>
            <consortium name="The Broad Institute Genome Sequencing Center for Infectious Disease"/>
            <person name="Wu L."/>
            <person name="Ma J."/>
        </authorList>
    </citation>
    <scope>NUCLEOTIDE SEQUENCE [LARGE SCALE GENOMIC DNA]</scope>
    <source>
        <strain evidence="2">CECT 8064</strain>
    </source>
</reference>
<proteinExistence type="predicted"/>
<dbReference type="Proteomes" id="UP001595990">
    <property type="component" value="Unassembled WGS sequence"/>
</dbReference>
<comment type="caution">
    <text evidence="1">The sequence shown here is derived from an EMBL/GenBank/DDBJ whole genome shotgun (WGS) entry which is preliminary data.</text>
</comment>
<evidence type="ECO:0000313" key="1">
    <source>
        <dbReference type="EMBL" id="MFC4512567.1"/>
    </source>
</evidence>
<evidence type="ECO:0000313" key="2">
    <source>
        <dbReference type="Proteomes" id="UP001595990"/>
    </source>
</evidence>
<accession>A0ABV9BEW3</accession>
<sequence length="63" mass="6987">MVMVRESQFALDEEFRGEGLMARIVDISSDPSNPSNNCLDLYQVAAQDAFSNAARYGSQPEPF</sequence>
<dbReference type="EMBL" id="JBHSFS010000002">
    <property type="protein sequence ID" value="MFC4512567.1"/>
    <property type="molecule type" value="Genomic_DNA"/>
</dbReference>